<dbReference type="Gene3D" id="2.130.10.10">
    <property type="entry name" value="YVTN repeat-like/Quinoprotein amine dehydrogenase"/>
    <property type="match status" value="2"/>
</dbReference>
<evidence type="ECO:0000313" key="1">
    <source>
        <dbReference type="EMBL" id="MBM7059204.1"/>
    </source>
</evidence>
<comment type="caution">
    <text evidence="1">The sequence shown here is derived from an EMBL/GenBank/DDBJ whole genome shotgun (WGS) entry which is preliminary data.</text>
</comment>
<name>A0ABS2IAB9_9GAMM</name>
<dbReference type="InterPro" id="IPR011048">
    <property type="entry name" value="Haem_d1_sf"/>
</dbReference>
<sequence length="631" mass="68523">MKEDTQHAREAALIPTSSSHRLVRDGIAIDFEATPVGNTGNLTEGMFADIRFRLTNAETGQPMAGLAPGAWLDQALPDSDPGTRTLQCKSRVGLYLKGVMGARPLLDFNSYYLVLMNQDASITVIDPVTSLGGITSTLMRIPLKHRPMDWTASRGDRQLYVSLPASGEVALIDTETFQVVANLPAGSEPSRVVLQPDGRYLWVGNDSRQDGQSGVTVIDTQTRKTVLSAATGAGHHEIAFSEDSRYAFVSNRDAGTVSIFDVATLSRVSDLATGPKPLALDYSALSKAVYVADGKAGRITVIDARSLAVRKVIDTGRGIGPLRFTEDGRYGITLNTLTDQALVIDAASDEIIHQLQVSAEPYQLVYTRAYAYVRGLASPRVTMINLGSLGRGKEPILQSFEAGPQPPKLADDLPLADSVAAARDDAAVFVVNPVDNTAYFYMEGMNAPSSNYLNRGHTSRAARVIDRSLRETAPGVFSSRVRLPAAGDFDVALILNQPEITHCFRALVMENPELAKARQHARVEFLLDNPRVQTGEPVKARFRIVQGQDDEVRRGVRDLRVRYFRAPGSWPQEVAAYEVGEGVYEAAVTFDDTGAYYLHVGSRSLGMEFGSQPYASLRVQNSGVTPAHQIP</sequence>
<dbReference type="Proteomes" id="UP000717995">
    <property type="component" value="Unassembled WGS sequence"/>
</dbReference>
<protein>
    <submittedName>
        <fullName evidence="1">Beta-propeller fold lactonase family protein</fullName>
    </submittedName>
</protein>
<dbReference type="SUPFAM" id="SSF51004">
    <property type="entry name" value="C-terminal (heme d1) domain of cytochrome cd1-nitrite reductase"/>
    <property type="match status" value="1"/>
</dbReference>
<keyword evidence="2" id="KW-1185">Reference proteome</keyword>
<proteinExistence type="predicted"/>
<dbReference type="InterPro" id="IPR015943">
    <property type="entry name" value="WD40/YVTN_repeat-like_dom_sf"/>
</dbReference>
<dbReference type="Pfam" id="PF02239">
    <property type="entry name" value="Cytochrom_D1"/>
    <property type="match status" value="1"/>
</dbReference>
<evidence type="ECO:0000313" key="2">
    <source>
        <dbReference type="Proteomes" id="UP000717995"/>
    </source>
</evidence>
<gene>
    <name evidence="1" type="ORF">JQX08_00630</name>
</gene>
<organism evidence="1 2">
    <name type="scientific">Zestomonas insulae</name>
    <dbReference type="NCBI Taxonomy" id="2809017"/>
    <lineage>
        <taxon>Bacteria</taxon>
        <taxon>Pseudomonadati</taxon>
        <taxon>Pseudomonadota</taxon>
        <taxon>Gammaproteobacteria</taxon>
        <taxon>Pseudomonadales</taxon>
        <taxon>Pseudomonadaceae</taxon>
        <taxon>Zestomonas</taxon>
    </lineage>
</organism>
<reference evidence="1 2" key="1">
    <citation type="submission" date="2021-02" db="EMBL/GenBank/DDBJ databases">
        <authorList>
            <person name="Lee D.-H."/>
        </authorList>
    </citation>
    <scope>NUCLEOTIDE SEQUENCE [LARGE SCALE GENOMIC DNA]</scope>
    <source>
        <strain evidence="1 2">UL073</strain>
    </source>
</reference>
<accession>A0ABS2IAB9</accession>
<dbReference type="InterPro" id="IPR051200">
    <property type="entry name" value="Host-pathogen_enzymatic-act"/>
</dbReference>
<dbReference type="PANTHER" id="PTHR47197">
    <property type="entry name" value="PROTEIN NIRF"/>
    <property type="match status" value="1"/>
</dbReference>
<dbReference type="EMBL" id="JAFEUP010000001">
    <property type="protein sequence ID" value="MBM7059204.1"/>
    <property type="molecule type" value="Genomic_DNA"/>
</dbReference>
<dbReference type="PANTHER" id="PTHR47197:SF3">
    <property type="entry name" value="DIHYDRO-HEME D1 DEHYDROGENASE"/>
    <property type="match status" value="1"/>
</dbReference>